<gene>
    <name evidence="13" type="primary">bapA</name>
    <name evidence="13" type="ORF">DQ454_24505</name>
</gene>
<reference evidence="13" key="1">
    <citation type="submission" date="2018-07" db="EMBL/GenBank/DDBJ databases">
        <authorList>
            <consortium name="PulseNet: The National Subtyping Network for Foodborne Disease Surveillance"/>
            <person name="Tarr C.L."/>
            <person name="Trees E."/>
            <person name="Katz L.S."/>
            <person name="Carleton-Romer H.A."/>
            <person name="Stroika S."/>
            <person name="Kucerova Z."/>
            <person name="Roache K.F."/>
            <person name="Sabol A.L."/>
            <person name="Besser J."/>
            <person name="Gerner-Smidt P."/>
        </authorList>
    </citation>
    <scope>NUCLEOTIDE SEQUENCE</scope>
    <source>
        <strain evidence="13">PNUSAS044338</strain>
    </source>
</reference>
<dbReference type="GO" id="GO:0015288">
    <property type="term" value="F:porin activity"/>
    <property type="evidence" value="ECO:0007669"/>
    <property type="project" value="TreeGrafter"/>
</dbReference>
<evidence type="ECO:0000256" key="6">
    <source>
        <dbReference type="ARBA" id="ARBA00023136"/>
    </source>
</evidence>
<dbReference type="InterPro" id="IPR044016">
    <property type="entry name" value="Big_13"/>
</dbReference>
<dbReference type="InterPro" id="IPR055014">
    <property type="entry name" value="BapA_Bap-like_C"/>
</dbReference>
<evidence type="ECO:0000259" key="10">
    <source>
        <dbReference type="Pfam" id="PF17936"/>
    </source>
</evidence>
<comment type="similarity">
    <text evidence="2">Belongs to the outer membrane factor (OMF) (TC 1.B.17) family.</text>
</comment>
<feature type="domain" description="Bacterial Ig-like" evidence="11">
    <location>
        <begin position="2168"/>
        <end position="2254"/>
    </location>
</feature>
<keyword evidence="8" id="KW-0175">Coiled coil</keyword>
<evidence type="ECO:0000256" key="2">
    <source>
        <dbReference type="ARBA" id="ARBA00007613"/>
    </source>
</evidence>
<feature type="domain" description="Bacterial Ig-like" evidence="11">
    <location>
        <begin position="289"/>
        <end position="376"/>
    </location>
</feature>
<keyword evidence="5" id="KW-0812">Transmembrane</keyword>
<keyword evidence="4" id="KW-1134">Transmembrane beta strand</keyword>
<feature type="domain" description="Bacterial Ig-like" evidence="11">
    <location>
        <begin position="575"/>
        <end position="671"/>
    </location>
</feature>
<evidence type="ECO:0000256" key="8">
    <source>
        <dbReference type="SAM" id="Coils"/>
    </source>
</evidence>
<dbReference type="GO" id="GO:1990281">
    <property type="term" value="C:efflux pump complex"/>
    <property type="evidence" value="ECO:0007669"/>
    <property type="project" value="TreeGrafter"/>
</dbReference>
<feature type="domain" description="Bacterial Ig-like" evidence="11">
    <location>
        <begin position="1054"/>
        <end position="1134"/>
    </location>
</feature>
<feature type="domain" description="Bacterial Ig-like" evidence="11">
    <location>
        <begin position="1359"/>
        <end position="1442"/>
    </location>
</feature>
<dbReference type="Pfam" id="PF22783">
    <property type="entry name" value="BapA_N"/>
    <property type="match status" value="1"/>
</dbReference>
<feature type="compositionally biased region" description="Low complexity" evidence="9">
    <location>
        <begin position="158"/>
        <end position="185"/>
    </location>
</feature>
<feature type="domain" description="Bacterial Ig" evidence="10">
    <location>
        <begin position="2860"/>
        <end position="2939"/>
    </location>
</feature>
<name>A0A5T8G173_SALER</name>
<protein>
    <submittedName>
        <fullName evidence="13">Biofilm-associated protein BapA</fullName>
    </submittedName>
</protein>
<keyword evidence="6" id="KW-0472">Membrane</keyword>
<feature type="domain" description="Bacterial Ig-like" evidence="11">
    <location>
        <begin position="2472"/>
        <end position="2566"/>
    </location>
</feature>
<dbReference type="NCBIfam" id="TIGR01844">
    <property type="entry name" value="type_I_sec_TolC"/>
    <property type="match status" value="1"/>
</dbReference>
<dbReference type="PANTHER" id="PTHR30026">
    <property type="entry name" value="OUTER MEMBRANE PROTEIN TOLC"/>
    <property type="match status" value="1"/>
</dbReference>
<feature type="domain" description="Bacterial Ig-like" evidence="11">
    <location>
        <begin position="1260"/>
        <end position="1339"/>
    </location>
</feature>
<evidence type="ECO:0000259" key="11">
    <source>
        <dbReference type="Pfam" id="PF19077"/>
    </source>
</evidence>
<dbReference type="NCBIfam" id="NF033510">
    <property type="entry name" value="Ca_tandemer"/>
    <property type="match status" value="27"/>
</dbReference>
<dbReference type="PANTHER" id="PTHR30026:SF22">
    <property type="entry name" value="OUTER MEMBRANE EFFLUX PROTEIN"/>
    <property type="match status" value="1"/>
</dbReference>
<dbReference type="Gene3D" id="2.60.40.10">
    <property type="entry name" value="Immunoglobulins"/>
    <property type="match status" value="23"/>
</dbReference>
<feature type="domain" description="Bacterial Ig-like" evidence="11">
    <location>
        <begin position="2774"/>
        <end position="2858"/>
    </location>
</feature>
<dbReference type="GO" id="GO:0015562">
    <property type="term" value="F:efflux transmembrane transporter activity"/>
    <property type="evidence" value="ECO:0007669"/>
    <property type="project" value="InterPro"/>
</dbReference>
<dbReference type="NCBIfam" id="NF033677">
    <property type="entry name" value="biofilm_BapA_N"/>
    <property type="match status" value="1"/>
</dbReference>
<feature type="domain" description="Biofilm-associated protein BapA-like prefix-like" evidence="12">
    <location>
        <begin position="3"/>
        <end position="122"/>
    </location>
</feature>
<feature type="domain" description="Bacterial Ig-like" evidence="11">
    <location>
        <begin position="2378"/>
        <end position="2461"/>
    </location>
</feature>
<dbReference type="GO" id="GO:0009279">
    <property type="term" value="C:cell outer membrane"/>
    <property type="evidence" value="ECO:0007669"/>
    <property type="project" value="UniProtKB-SubCell"/>
</dbReference>
<dbReference type="FunFam" id="1.20.1600.10:FF:000006">
    <property type="entry name" value="Type I secretion protein TolC"/>
    <property type="match status" value="1"/>
</dbReference>
<feature type="domain" description="Bacterial Ig-like" evidence="11">
    <location>
        <begin position="941"/>
        <end position="1028"/>
    </location>
</feature>
<keyword evidence="7" id="KW-0998">Cell outer membrane</keyword>
<dbReference type="Pfam" id="PF17963">
    <property type="entry name" value="Big_9"/>
    <property type="match status" value="2"/>
</dbReference>
<feature type="domain" description="Bacterial Ig-like" evidence="11">
    <location>
        <begin position="395"/>
        <end position="480"/>
    </location>
</feature>
<proteinExistence type="inferred from homology"/>
<feature type="domain" description="Bacterial Ig-like" evidence="11">
    <location>
        <begin position="2272"/>
        <end position="2358"/>
    </location>
</feature>
<evidence type="ECO:0000313" key="13">
    <source>
        <dbReference type="EMBL" id="EBN5091405.1"/>
    </source>
</evidence>
<dbReference type="Gene3D" id="1.20.1600.10">
    <property type="entry name" value="Outer membrane efflux proteins (OEP)"/>
    <property type="match status" value="1"/>
</dbReference>
<feature type="domain" description="Bacterial Ig" evidence="10">
    <location>
        <begin position="191"/>
        <end position="271"/>
    </location>
</feature>
<keyword evidence="3" id="KW-0813">Transport</keyword>
<organism evidence="13">
    <name type="scientific">Salmonella enterica</name>
    <name type="common">Salmonella choleraesuis</name>
    <dbReference type="NCBI Taxonomy" id="28901"/>
    <lineage>
        <taxon>Bacteria</taxon>
        <taxon>Pseudomonadati</taxon>
        <taxon>Pseudomonadota</taxon>
        <taxon>Gammaproteobacteria</taxon>
        <taxon>Enterobacterales</taxon>
        <taxon>Enterobacteriaceae</taxon>
        <taxon>Salmonella</taxon>
    </lineage>
</organism>
<evidence type="ECO:0000256" key="3">
    <source>
        <dbReference type="ARBA" id="ARBA00022448"/>
    </source>
</evidence>
<dbReference type="InterPro" id="IPR003423">
    <property type="entry name" value="OMP_efflux"/>
</dbReference>
<feature type="compositionally biased region" description="Polar residues" evidence="9">
    <location>
        <begin position="1862"/>
        <end position="1873"/>
    </location>
</feature>
<evidence type="ECO:0000256" key="1">
    <source>
        <dbReference type="ARBA" id="ARBA00004442"/>
    </source>
</evidence>
<feature type="domain" description="Bacterial Ig" evidence="10">
    <location>
        <begin position="2672"/>
        <end position="2754"/>
    </location>
</feature>
<dbReference type="InterPro" id="IPR010130">
    <property type="entry name" value="T1SS_OMP_TolC"/>
</dbReference>
<dbReference type="EMBL" id="AAGFYE010000024">
    <property type="protein sequence ID" value="EBN5091405.1"/>
    <property type="molecule type" value="Genomic_DNA"/>
</dbReference>
<comment type="subcellular location">
    <subcellularLocation>
        <location evidence="1">Cell outer membrane</location>
    </subcellularLocation>
</comment>
<evidence type="ECO:0000256" key="7">
    <source>
        <dbReference type="ARBA" id="ARBA00023237"/>
    </source>
</evidence>
<dbReference type="InterPro" id="IPR013783">
    <property type="entry name" value="Ig-like_fold"/>
</dbReference>
<sequence length="4049" mass="411821">MRLLAVVSKLTGVSTTVESSAVTLNAPSIVKLSVAREEISQLTRINQDLVVRLHSGETITIKNFYVTNDLGASQLVLAENDGSLWWVENPQAGLHFEQIADINELLVTSGASHEAGGAVWPWVLAGAVAAGGIAAIASSGGGDSHHHSDGDNPPPDNTNPDGNPPDNSNPGGSTPNGNTPGSSNPVDTTPPLAPGELLISADGKTVSGQAEAGSTITIKDPSGNVVGEGKADSDGKFSIDLTAPQISGEQLTVTATDDAGNTGPSATIDAPNIPLPDTPAITAAIDDAAPLTGTLSNNQFTNDNTPTLEGTGSAGTVIHIYANGQEIGSTTVDSSGSWRFAITSALADGENHFTAIATNVKGESSESARFTLTIDTLSPDAPRVELIADNTGLLTGPLQNNDRTDEAKPLFSGQGETGNTITIKEGSTVIGSATVDENGRWTFTPTTPLRDGEHTFTVEQSDKAGNTSRVTTTPTIIVDTTPPDAAIIDNVAKDGTTVSGTAEAGSTVSIYDPAGNYLGSTITGENNHFSITLNPAQTHGERLEARIQDAVGNIGPATEFTASDSQYPAQPTILTVTDDAGAVTGLLKNGDATDDNRPTLSGTAEPGSTISINDNGFPVATFPPIVADADGKWSFTPSLALADGDHVFTATATNDRGTSGQSVSFTIDIDTQPPVLEGLAVSDVGDRLTGTTEAGSTVVIKDSLGNTLGSGTAGDDGTFSIGISPAKINGETLSISVTDKAANSGPVETLNAPDKTAPAAPDGLTVATDGLSVSGQAEAGATVTIRDSSNTVLGSAVANGDGQFIVPLNTAQTNGQALIATATDVAKNESAAATVIAPDSTAPEMPKNVVISEDGTSISGTAEPGSAITIATPDGKPLGSGKADGEGHFTLPLVPAQTNGEQVTVTATDSANNVSPPTTAQAPDITAPDKPIITQVLDDVESFTGPLVNGQTTNDNRPTLSGTAEAGARVEVFDNGVSLGLATLQPNGAWTFTPSQNLGEGAHRLTVIATDAKGNASQAASFDLVVDTQSPQQPVITFITDDAPGILGSVAHLGLTNDSTPTINGTGEPGSTVHLYQNGARIADIIVGNSGVWSYAYTTASPLADDTYTFTVTASDSNGNTTPFSTDFTITIDTQAPAAPGVIGVTDGDGNTIDTNQITQESQPRLSGSGTAGDTIILYDNGNAIGQALVGTDGRWQFTPPAALGDGDHLLTARANDPAGNESPESISFTLRIDTQAPDAPQIVSAAITSGEGEVLLANGSITNQRMPTLSGTGEPGAIITLYNNGVELATVQVNPQGSWTYPLTRNLSEGLNILTATATDAAGNSSPTSGVFSVTLDTQPPAQPDAPLISDNVAPVIGNIGNNGATNDTTPTFSGTGEIGSTIILYNNGSEIGRTTVGDNGSWNFTPAALTPETYTITVTETDIAGNISPPSASVTFTLDTTAPANPVITFAEDNVGEVQDTIVSGATTDDNTPVIHGTGDIGSIITLYNGSSVLGVVTVDETGTWTLPVTSALPDGVYTLTAIAADAAGNSSGVSNSFTFTVDTVPLQPPVVNEILDDIAPVTGPLTDGAFTNDRTLTINGSGENGSTVTIYDNGVAIGTALVTDGVWTFNTPELSEVSHALTFSATDDAGNTTAQTQPIIITVDITAPPAPTIQTVDDDGTRVAGLADPYATVEIHHADGTLVGSAVANGTGEFVVTLSPAQTDGGTLTAIAIDRAGNNGPATNFPASDSGLPAVPAITAIEDDVGSVQGNIAAGGATDDTTPTLRGTTDIGSTVEVFINGDSAGFATVDASGNWIFEIATPLSESTHYFTVQATNANGPGGLSAPVGITVDLSAPAQPVITSATDDVPGMTGTLDNGALTNDSRPTLNGTGEAGATIRILDNGVEIGSATVDQSGNWRFTPNAPLESIAHIFTAVATDPAGNSGQPSDGFTLNIDALAPDVPVITSVIDDNNQPTVPVLPGQSTDDRQPILNGTGEPGATITIFDNGTPLGTAQVGENGSWTFPVPRNLSEGSHNLTVSATDPAGNTSAVSAPWTIVVDITPPAIPVLTSVVDDQPGITGNLVSGQLTNDATPTLNGRGEAGATINVYLDGNSASIGTTTVNSDGTWSFTPQTPLANGSHTFTLSATDPAGNSSAVSSGFVLTIDATPPAAPVIASVADNTAPVTGIVPNGGSTNETRPTLSGTGEAGTTISIYNGSALVGTAQVQANGSWSFTPSTSLGAGVWNLTATATDAAGNTSAASEIRSFTIDTTAPAAPVIDTVYDGTGPITGNLSSGQITDEARPVISGTREANTAIRLYDNGTLLAEIPADNSNSWRYMPDASLATGNHVITVIAVDAAGNVSPVSDSVNFVVDTTPPLTPVITSVSDDQAPGLGTIANGQNTNDPTPTFSGTAEAGATITLYENGTVIGTTTAQPDGAWSISTSTLASGTHVITAVATDAAGNSSPNSTAFTLTVDTTAPQTPILTSVVDDVAGGVTGNLANGQITNDNRPTLNGTAEAGSVISIYDGNTLLGVTSANASGAWSFTPTTGLNDGTRTLTVTATDPAGNVSPATNGFTIVVDTLAPTVPLITSIVDDVPNSTGAIGNGQSTNDTQPTLNGTAEANSAVSIFDNGALVATVNANASGNWSWTPTAALGQGSHAYSVSAADAAGNVSAASPSITIIVDTIAPGAPGNLVINATGNRVTGTAEAGSTVTITSDTGVVLGTATADGTGSFTATLTPAQTNGQPLLAFAQDKAGNTGIAAGFTAPDTRVPEAPIITNVVDDVGIYTGAIANGQVTNDAQPTLNGTAQAGATVSIYNNGALLGTTTANASGNWSFTPTGNLTEGSHAFTATATNANGTGSVSTAATVIVDTLAPGTPSGTLSADGGSLSGQAEANSTVTVTLAGGVTLTTTAGSNGAWSLTLPTKQIEGQLINVTATDAAGNASGTLGITAPVLPLAARDNITSLDLTSTAVTSTQNYSDYGLLLVGALGNVASVLGNDTAQVEFTIAEGGTGDVTIDAAATGIVLSLLSTQEIVVQRYDTSLGAWTTIVNTAVGDFANLLTLTGSGVTLNLSGLGEGQYRVLTYNTSLLATGSYTSLDVDVHQTSAGIISGPTISTGNVMVDDTAPTGTTVTAITNANGVSTPVGAGGVDIQGQYGTLHINQDGSYTYTLTKPTAGYGHKESFTYTITQNGVGSSAAQLVINLGPAPVPGSVIATDNNASLVFDTHVSYVNNGPSTQSGVTVLSVGLGNVLNANLLDDMTNPIIFNVEEGATRTMTLQGTVGGVSLVSTFDLYVYRFNDAIQQYEQFRVQKGWINTLLLAGQSQPLTLTLPGGEYLFVLNTASGISVLTGYTLAISQDHTYAVDSITANTTGNVLTNDVAPTDALLTEVNGVAIAATGTTEVNGLYGSLIIDARGNYTYTLKNGVGADSIKTPDSFIYTVKAPNGDTDTASLNITPTARALDAINDVSDTLSVATLQDTAAWLDSSVGSASWGLLGKSGSGSGTFDVATGTVLKGASLVFDVSTLITLGNLNISWAIQENGTVIRNGTVPVANITLGSATVTVNLSGLELDAGTYTLNFTGTNTLAGAATITPRVIGTTVDLDNFETSGTHTVLGNIFDGSDAAGAMDQLNTVNTRLSISGYNGSAAAPGNLTLNDAVNRAVNWHPSIREAIGKLLAQNEQIEVAKSKYYPQVSAGVNNGYSNTYTDHGYSPSLVLSVSQMLYDFGKVASQVRAETAGAAQQQANVLLSIDTVAHETANAIVQTQSWQQMVEAAEEQLVALDSIGKLIRQRSDEGATSLSDVVQTEARIESARSQLAQYQANLDSAKASLMSWLGWNSLNGINNDFPAKLARSCETATPDDRLVPAVLAAWAQANVARANLDYASAQMTPTISLEPSVQHYLNDKYPSHEVLDKTQYSTWVKVEMPLYQGGGLTARRNAASHAVDAAQSTIQRTRLDVRQKLMEARSQAMSLASALQILRRQQQLSERTRELYQQQYLDLGSRPLLDVLNAEQEVYQARFAELQTESQLHQLQLNCLYNTGALRQAFALNHRSIQSVEIQP</sequence>
<feature type="domain" description="Bacterial Ig-like" evidence="11">
    <location>
        <begin position="2580"/>
        <end position="2670"/>
    </location>
</feature>
<evidence type="ECO:0000256" key="5">
    <source>
        <dbReference type="ARBA" id="ARBA00022692"/>
    </source>
</evidence>
<feature type="domain" description="Bacterial Ig-like" evidence="11">
    <location>
        <begin position="1568"/>
        <end position="1647"/>
    </location>
</feature>
<feature type="domain" description="Bacterial Ig-like" evidence="11">
    <location>
        <begin position="2062"/>
        <end position="2149"/>
    </location>
</feature>
<feature type="domain" description="Bacterial Ig" evidence="10">
    <location>
        <begin position="483"/>
        <end position="564"/>
    </location>
</feature>
<feature type="domain" description="Bacterial Ig" evidence="10">
    <location>
        <begin position="842"/>
        <end position="924"/>
    </location>
</feature>
<feature type="domain" description="Bacterial Ig-like" evidence="11">
    <location>
        <begin position="1749"/>
        <end position="1835"/>
    </location>
</feature>
<evidence type="ECO:0000256" key="4">
    <source>
        <dbReference type="ARBA" id="ARBA00022452"/>
    </source>
</evidence>
<comment type="caution">
    <text evidence="13">The sequence shown here is derived from an EMBL/GenBank/DDBJ whole genome shotgun (WGS) entry which is preliminary data.</text>
</comment>
<feature type="domain" description="Bacterial Ig-like" evidence="11">
    <location>
        <begin position="1461"/>
        <end position="1546"/>
    </location>
</feature>
<evidence type="ECO:0000256" key="9">
    <source>
        <dbReference type="SAM" id="MobiDB-lite"/>
    </source>
</evidence>
<dbReference type="SUPFAM" id="SSF56954">
    <property type="entry name" value="Outer membrane efflux proteins (OEP)"/>
    <property type="match status" value="1"/>
</dbReference>
<dbReference type="InterPro" id="IPR051906">
    <property type="entry name" value="TolC-like"/>
</dbReference>
<feature type="domain" description="Bacterial Ig" evidence="10">
    <location>
        <begin position="673"/>
        <end position="754"/>
    </location>
</feature>
<dbReference type="InterPro" id="IPR041498">
    <property type="entry name" value="Big_6"/>
</dbReference>
<feature type="region of interest" description="Disordered" evidence="9">
    <location>
        <begin position="1845"/>
        <end position="1874"/>
    </location>
</feature>
<dbReference type="Gene3D" id="3.30.420.430">
    <property type="match status" value="4"/>
</dbReference>
<dbReference type="Pfam" id="PF19077">
    <property type="entry name" value="Big_13"/>
    <property type="match status" value="20"/>
</dbReference>
<feature type="domain" description="Bacterial Ig" evidence="10">
    <location>
        <begin position="757"/>
        <end position="839"/>
    </location>
</feature>
<feature type="compositionally biased region" description="Polar residues" evidence="9">
    <location>
        <begin position="206"/>
        <end position="217"/>
    </location>
</feature>
<dbReference type="InterPro" id="IPR048051">
    <property type="entry name" value="BapA-like_prefix-like"/>
</dbReference>
<dbReference type="NCBIfam" id="NF045619">
    <property type="entry name" value="adhes_GNV_Cterm"/>
    <property type="match status" value="1"/>
</dbReference>
<feature type="region of interest" description="Disordered" evidence="9">
    <location>
        <begin position="588"/>
        <end position="609"/>
    </location>
</feature>
<feature type="compositionally biased region" description="Polar residues" evidence="9">
    <location>
        <begin position="598"/>
        <end position="609"/>
    </location>
</feature>
<evidence type="ECO:0000259" key="12">
    <source>
        <dbReference type="Pfam" id="PF22783"/>
    </source>
</evidence>
<dbReference type="SMR" id="A0A5T8G173"/>
<feature type="region of interest" description="Disordered" evidence="9">
    <location>
        <begin position="138"/>
        <end position="232"/>
    </location>
</feature>
<feature type="domain" description="Bacterial Ig-like" evidence="11">
    <location>
        <begin position="1854"/>
        <end position="1939"/>
    </location>
</feature>
<dbReference type="Pfam" id="PF17936">
    <property type="entry name" value="Big_6"/>
    <property type="match status" value="8"/>
</dbReference>
<feature type="domain" description="Bacterial Ig-like" evidence="11">
    <location>
        <begin position="1967"/>
        <end position="2043"/>
    </location>
</feature>
<feature type="domain" description="Bacterial Ig" evidence="10">
    <location>
        <begin position="1650"/>
        <end position="1732"/>
    </location>
</feature>
<feature type="domain" description="Bacterial Ig-like" evidence="11">
    <location>
        <begin position="1146"/>
        <end position="1235"/>
    </location>
</feature>
<accession>A0A5T8G173</accession>
<feature type="coiled-coil region" evidence="8">
    <location>
        <begin position="3790"/>
        <end position="3817"/>
    </location>
</feature>
<dbReference type="Pfam" id="PF02321">
    <property type="entry name" value="OEP"/>
    <property type="match status" value="2"/>
</dbReference>